<evidence type="ECO:0000256" key="9">
    <source>
        <dbReference type="ARBA" id="ARBA00022679"/>
    </source>
</evidence>
<dbReference type="EC" id="2.7.4.3" evidence="7"/>
<comment type="subcellular location">
    <subcellularLocation>
        <location evidence="3">Nucleus</location>
        <location evidence="3">Nucleolus</location>
    </subcellularLocation>
</comment>
<dbReference type="InterPro" id="IPR045056">
    <property type="entry name" value="Nop56/Nop58"/>
</dbReference>
<dbReference type="InterPro" id="IPR012976">
    <property type="entry name" value="NOSIC"/>
</dbReference>
<evidence type="ECO:0000256" key="3">
    <source>
        <dbReference type="ARBA" id="ARBA00004604"/>
    </source>
</evidence>
<dbReference type="NCBIfam" id="NF001381">
    <property type="entry name" value="PRK00279.1-3"/>
    <property type="match status" value="1"/>
</dbReference>
<dbReference type="InterPro" id="IPR027417">
    <property type="entry name" value="P-loop_NTPase"/>
</dbReference>
<dbReference type="SMART" id="SM00931">
    <property type="entry name" value="NOSIC"/>
    <property type="match status" value="1"/>
</dbReference>
<evidence type="ECO:0000313" key="17">
    <source>
        <dbReference type="EMBL" id="BBH03688.1"/>
    </source>
</evidence>
<evidence type="ECO:0000256" key="8">
    <source>
        <dbReference type="ARBA" id="ARBA00022517"/>
    </source>
</evidence>
<evidence type="ECO:0000256" key="5">
    <source>
        <dbReference type="ARBA" id="ARBA00009211"/>
    </source>
</evidence>
<evidence type="ECO:0000256" key="12">
    <source>
        <dbReference type="ARBA" id="ARBA00023242"/>
    </source>
</evidence>
<accession>A0A4Y1RIF2</accession>
<keyword evidence="9" id="KW-0808">Transferase</keyword>
<dbReference type="InterPro" id="IPR006259">
    <property type="entry name" value="Adenyl_kin_sub"/>
</dbReference>
<keyword evidence="11" id="KW-0418">Kinase</keyword>
<dbReference type="Gene3D" id="3.40.50.300">
    <property type="entry name" value="P-loop containing nucleotide triphosphate hydrolases"/>
    <property type="match status" value="1"/>
</dbReference>
<dbReference type="Gene3D" id="1.10.287.4070">
    <property type="match status" value="1"/>
</dbReference>
<dbReference type="GO" id="GO:0032040">
    <property type="term" value="C:small-subunit processome"/>
    <property type="evidence" value="ECO:0007669"/>
    <property type="project" value="InterPro"/>
</dbReference>
<dbReference type="NCBIfam" id="NF001380">
    <property type="entry name" value="PRK00279.1-2"/>
    <property type="match status" value="1"/>
</dbReference>
<feature type="domain" description="Nop" evidence="16">
    <location>
        <begin position="295"/>
        <end position="410"/>
    </location>
</feature>
<dbReference type="PROSITE" id="PS00113">
    <property type="entry name" value="ADENYLATE_KINASE"/>
    <property type="match status" value="1"/>
</dbReference>
<protein>
    <recommendedName>
        <fullName evidence="14">Nucleolar protein 56</fullName>
        <ecNumber evidence="7">2.7.4.3</ecNumber>
    </recommendedName>
    <alternativeName>
        <fullName evidence="13">ATP:AMP phosphotransferase</fullName>
    </alternativeName>
</protein>
<feature type="region of interest" description="Disordered" evidence="15">
    <location>
        <begin position="406"/>
        <end position="536"/>
    </location>
</feature>
<evidence type="ECO:0000256" key="6">
    <source>
        <dbReference type="ARBA" id="ARBA00011245"/>
    </source>
</evidence>
<comment type="similarity">
    <text evidence="4">Belongs to the adenylate kinase family.</text>
</comment>
<dbReference type="GO" id="GO:0030515">
    <property type="term" value="F:snoRNA binding"/>
    <property type="evidence" value="ECO:0007669"/>
    <property type="project" value="InterPro"/>
</dbReference>
<dbReference type="InterPro" id="IPR042239">
    <property type="entry name" value="Nop_C"/>
</dbReference>
<dbReference type="NCBIfam" id="TIGR01351">
    <property type="entry name" value="adk"/>
    <property type="match status" value="1"/>
</dbReference>
<dbReference type="InterPro" id="IPR002687">
    <property type="entry name" value="Nop_dom"/>
</dbReference>
<dbReference type="GO" id="GO:0005524">
    <property type="term" value="F:ATP binding"/>
    <property type="evidence" value="ECO:0007669"/>
    <property type="project" value="InterPro"/>
</dbReference>
<reference evidence="17" key="1">
    <citation type="journal article" date="2019" name="Science">
        <title>Mutation of a bHLH transcription factor allowed almond domestication.</title>
        <authorList>
            <person name="Sanchez-Perez R."/>
            <person name="Pavan S."/>
            <person name="Mazzeo R."/>
            <person name="Moldovan C."/>
            <person name="Aiese Cigliano R."/>
            <person name="Del Cueto J."/>
            <person name="Ricciardi F."/>
            <person name="Lotti C."/>
            <person name="Ricciardi L."/>
            <person name="Dicenta F."/>
            <person name="Lopez-Marques R.L."/>
            <person name="Lindberg Moller B."/>
        </authorList>
    </citation>
    <scope>NUCLEOTIDE SEQUENCE</scope>
</reference>
<proteinExistence type="inferred from homology"/>
<evidence type="ECO:0000256" key="10">
    <source>
        <dbReference type="ARBA" id="ARBA00022741"/>
    </source>
</evidence>
<dbReference type="EMBL" id="AP019301">
    <property type="protein sequence ID" value="BBH03688.1"/>
    <property type="molecule type" value="Genomic_DNA"/>
</dbReference>
<dbReference type="HAMAP" id="MF_00235">
    <property type="entry name" value="Adenylate_kinase_Adk"/>
    <property type="match status" value="1"/>
</dbReference>
<evidence type="ECO:0000256" key="1">
    <source>
        <dbReference type="ARBA" id="ARBA00000582"/>
    </source>
</evidence>
<comment type="function">
    <text evidence="2">Catalyzes the reversible transfer of the terminal phosphate group between ATP and AMP. Plays an important role in cellular energy homeostasis and in adenine nucleotide metabolism.</text>
</comment>
<dbReference type="PANTHER" id="PTHR10894:SF0">
    <property type="entry name" value="NUCLEOLAR PROTEIN 56"/>
    <property type="match status" value="1"/>
</dbReference>
<sequence>MALYLLYEAASGYSLFLAHGIDEIGQNTDAVRSSVSDLNRFGKVVQLTAFHPFESALDALNQCNSISEGVMTDELRNFLEINLPKVKDGKKPKFSLGLAEPKIGSHIFEATKIPCQSNDFVLELIRGVRLHFDRFIKDLKPGDLEKAQLGLGHSYSRAKVKFNVNRVDNMVIQAIFLLDTLDKDVNSFSMRVREWYSWHFPELVKIVNDNYLYAKVSKFIEDKSTLSEDKLPELTDIVGDEDKAKEIIEAAKASMGQDLSPIDLINVQQFAQRVMDLSEYRKRLYDYLVTKMNDIAPNLASLIGEVVGARLISHAGSLTNLAKCPSSTLQILGQRKLSSASARNKGRMARYLANKCSIASRIDCFADSSTTVFGEKLREQVEERLDFYDKGVAPRKNIDVMKSAIENTQSKEMETEEVPTEASGKKSKKKKSKAAANGDDMAVDEPAETTNGDAGEGKSEKKKKKDKRKLDQEDQPMEDVNNGHVEEDGAAKQKKKKKSKHENGEDLQAASEVKKKKKKSRNFHSRSKGQGQNSHFIDLRKKSAMASISAAANLEDVPSVDLMTELLRRMKCSTKPDKRLILIGPPGSGKGTQSPIIKDDYCLCHLATGDMLRAAVSAKTPLGIKAKEAMDKGELVSDDLVVGIIDEAMKKPSCQKGFILDGFPRTVVQAEKLDEMLKKQGAKVDKVLNFAIDDAILEERITGRWIHPSSGRTYHTKFAPPKTPGVDDVTGEPLIQRKDDTAAVLRSRLEAFHKQTEPVIGYYSQKGIVANLQAEKPPKEVTVEVQKALSS</sequence>
<keyword evidence="12" id="KW-0539">Nucleus</keyword>
<evidence type="ECO:0000259" key="16">
    <source>
        <dbReference type="PROSITE" id="PS51358"/>
    </source>
</evidence>
<comment type="similarity">
    <text evidence="5">Belongs to the NOP5/NOP56 family.</text>
</comment>
<dbReference type="Pfam" id="PF00406">
    <property type="entry name" value="ADK"/>
    <property type="match status" value="1"/>
</dbReference>
<dbReference type="InterPro" id="IPR000850">
    <property type="entry name" value="Adenylat/UMP-CMP_kin"/>
</dbReference>
<dbReference type="GO" id="GO:0004017">
    <property type="term" value="F:AMP kinase activity"/>
    <property type="evidence" value="ECO:0007669"/>
    <property type="project" value="UniProtKB-EC"/>
</dbReference>
<dbReference type="SUPFAM" id="SSF89124">
    <property type="entry name" value="Nop domain"/>
    <property type="match status" value="1"/>
</dbReference>
<evidence type="ECO:0000256" key="7">
    <source>
        <dbReference type="ARBA" id="ARBA00012955"/>
    </source>
</evidence>
<dbReference type="PANTHER" id="PTHR10894">
    <property type="entry name" value="NUCLEOLAR PROTEIN 5 NUCLEOLAR PROTEIN NOP5 NOP58"/>
    <property type="match status" value="1"/>
</dbReference>
<evidence type="ECO:0000256" key="2">
    <source>
        <dbReference type="ARBA" id="ARBA00003053"/>
    </source>
</evidence>
<dbReference type="AlphaFoldDB" id="A0A4Y1RIF2"/>
<feature type="compositionally biased region" description="Basic residues" evidence="15">
    <location>
        <begin position="514"/>
        <end position="527"/>
    </location>
</feature>
<dbReference type="Gene3D" id="1.10.246.90">
    <property type="entry name" value="Nop domain"/>
    <property type="match status" value="2"/>
</dbReference>
<dbReference type="FunFam" id="3.40.50.300:FF:000106">
    <property type="entry name" value="Adenylate kinase mitochondrial"/>
    <property type="match status" value="1"/>
</dbReference>
<feature type="region of interest" description="Disordered" evidence="15">
    <location>
        <begin position="712"/>
        <end position="731"/>
    </location>
</feature>
<organism evidence="17">
    <name type="scientific">Prunus dulcis</name>
    <name type="common">Almond</name>
    <name type="synonym">Amygdalus dulcis</name>
    <dbReference type="NCBI Taxonomy" id="3755"/>
    <lineage>
        <taxon>Eukaryota</taxon>
        <taxon>Viridiplantae</taxon>
        <taxon>Streptophyta</taxon>
        <taxon>Embryophyta</taxon>
        <taxon>Tracheophyta</taxon>
        <taxon>Spermatophyta</taxon>
        <taxon>Magnoliopsida</taxon>
        <taxon>eudicotyledons</taxon>
        <taxon>Gunneridae</taxon>
        <taxon>Pentapetalae</taxon>
        <taxon>rosids</taxon>
        <taxon>fabids</taxon>
        <taxon>Rosales</taxon>
        <taxon>Rosaceae</taxon>
        <taxon>Amygdaloideae</taxon>
        <taxon>Amygdaleae</taxon>
        <taxon>Prunus</taxon>
    </lineage>
</organism>
<evidence type="ECO:0000256" key="11">
    <source>
        <dbReference type="ARBA" id="ARBA00022777"/>
    </source>
</evidence>
<dbReference type="Pfam" id="PF01798">
    <property type="entry name" value="Nop"/>
    <property type="match status" value="1"/>
</dbReference>
<dbReference type="GO" id="GO:0042254">
    <property type="term" value="P:ribosome biogenesis"/>
    <property type="evidence" value="ECO:0007669"/>
    <property type="project" value="UniProtKB-KW"/>
</dbReference>
<dbReference type="InterPro" id="IPR012974">
    <property type="entry name" value="NOP58/56_N"/>
</dbReference>
<evidence type="ECO:0000256" key="4">
    <source>
        <dbReference type="ARBA" id="ARBA00007220"/>
    </source>
</evidence>
<evidence type="ECO:0000256" key="13">
    <source>
        <dbReference type="ARBA" id="ARBA00031517"/>
    </source>
</evidence>
<keyword evidence="10" id="KW-0547">Nucleotide-binding</keyword>
<dbReference type="InterPro" id="IPR033690">
    <property type="entry name" value="Adenylat_kinase_CS"/>
</dbReference>
<dbReference type="PRINTS" id="PR00094">
    <property type="entry name" value="ADENYLTKNASE"/>
</dbReference>
<dbReference type="PROSITE" id="PS51358">
    <property type="entry name" value="NOP"/>
    <property type="match status" value="1"/>
</dbReference>
<evidence type="ECO:0000256" key="14">
    <source>
        <dbReference type="ARBA" id="ARBA00040742"/>
    </source>
</evidence>
<keyword evidence="8" id="KW-0690">Ribosome biogenesis</keyword>
<dbReference type="FunFam" id="1.10.287.4070:FF:000002">
    <property type="entry name" value="Nucleolar protein 56"/>
    <property type="match status" value="1"/>
</dbReference>
<dbReference type="InterPro" id="IPR007862">
    <property type="entry name" value="Adenylate_kinase_lid-dom"/>
</dbReference>
<dbReference type="Pfam" id="PF05191">
    <property type="entry name" value="ADK_lid"/>
    <property type="match status" value="1"/>
</dbReference>
<dbReference type="GO" id="GO:0031428">
    <property type="term" value="C:box C/D methylation guide snoRNP complex"/>
    <property type="evidence" value="ECO:0007669"/>
    <property type="project" value="InterPro"/>
</dbReference>
<dbReference type="InterPro" id="IPR036070">
    <property type="entry name" value="Nop_dom_sf"/>
</dbReference>
<dbReference type="Pfam" id="PF08156">
    <property type="entry name" value="NOP5NT"/>
    <property type="match status" value="1"/>
</dbReference>
<evidence type="ECO:0000256" key="15">
    <source>
        <dbReference type="SAM" id="MobiDB-lite"/>
    </source>
</evidence>
<gene>
    <name evidence="17" type="ORF">Prudu_014629</name>
</gene>
<comment type="subunit">
    <text evidence="6">Monomer.</text>
</comment>
<comment type="catalytic activity">
    <reaction evidence="1">
        <text>AMP + ATP = 2 ADP</text>
        <dbReference type="Rhea" id="RHEA:12973"/>
        <dbReference type="ChEBI" id="CHEBI:30616"/>
        <dbReference type="ChEBI" id="CHEBI:456215"/>
        <dbReference type="ChEBI" id="CHEBI:456216"/>
        <dbReference type="EC" id="2.7.4.3"/>
    </reaction>
</comment>
<name>A0A4Y1RIF2_PRUDU</name>
<dbReference type="SUPFAM" id="SSF52540">
    <property type="entry name" value="P-loop containing nucleoside triphosphate hydrolases"/>
    <property type="match status" value="1"/>
</dbReference>
<dbReference type="CDD" id="cd01428">
    <property type="entry name" value="ADK"/>
    <property type="match status" value="1"/>
</dbReference>